<keyword evidence="2" id="KW-0808">Transferase</keyword>
<gene>
    <name evidence="2" type="ORF">RASY3_04145</name>
</gene>
<dbReference type="PATRIC" id="fig|1341156.4.peg.543"/>
<dbReference type="OrthoDB" id="9806653at2"/>
<dbReference type="PANTHER" id="PTHR12526">
    <property type="entry name" value="GLYCOSYLTRANSFERASE"/>
    <property type="match status" value="1"/>
</dbReference>
<comment type="caution">
    <text evidence="2">The sequence shown here is derived from an EMBL/GenBank/DDBJ whole genome shotgun (WGS) entry which is preliminary data.</text>
</comment>
<dbReference type="GO" id="GO:0016757">
    <property type="term" value="F:glycosyltransferase activity"/>
    <property type="evidence" value="ECO:0007669"/>
    <property type="project" value="InterPro"/>
</dbReference>
<reference evidence="2 3" key="1">
    <citation type="submission" date="2013-06" db="EMBL/GenBank/DDBJ databases">
        <title>Rumen cellulosomics: divergent fiber-degrading strategies revealed by comparative genome-wide analysis of six Ruminococcal strains.</title>
        <authorList>
            <person name="Dassa B."/>
            <person name="Borovok I."/>
            <person name="Lamed R."/>
            <person name="Flint H."/>
            <person name="Yeoman C.J."/>
            <person name="White B."/>
            <person name="Bayer E.A."/>
        </authorList>
    </citation>
    <scope>NUCLEOTIDE SEQUENCE [LARGE SCALE GENOMIC DNA]</scope>
    <source>
        <strain evidence="2 3">SY3</strain>
    </source>
</reference>
<dbReference type="AlphaFoldDB" id="A0A011WV34"/>
<dbReference type="SUPFAM" id="SSF53756">
    <property type="entry name" value="UDP-Glycosyltransferase/glycogen phosphorylase"/>
    <property type="match status" value="1"/>
</dbReference>
<proteinExistence type="predicted"/>
<evidence type="ECO:0000259" key="1">
    <source>
        <dbReference type="Pfam" id="PF00534"/>
    </source>
</evidence>
<name>A0A011WV34_RUMAL</name>
<dbReference type="Gene3D" id="3.40.50.2000">
    <property type="entry name" value="Glycogen Phosphorylase B"/>
    <property type="match status" value="2"/>
</dbReference>
<evidence type="ECO:0000313" key="2">
    <source>
        <dbReference type="EMBL" id="EXM40870.1"/>
    </source>
</evidence>
<dbReference type="RefSeq" id="WP_037285271.1">
    <property type="nucleotide sequence ID" value="NZ_JEOB01000001.1"/>
</dbReference>
<feature type="domain" description="Glycosyl transferase family 1" evidence="1">
    <location>
        <begin position="203"/>
        <end position="348"/>
    </location>
</feature>
<dbReference type="InterPro" id="IPR001296">
    <property type="entry name" value="Glyco_trans_1"/>
</dbReference>
<protein>
    <submittedName>
        <fullName evidence="2">Glycosyl transferase family 1</fullName>
    </submittedName>
</protein>
<dbReference type="EMBL" id="JEOB01000001">
    <property type="protein sequence ID" value="EXM40870.1"/>
    <property type="molecule type" value="Genomic_DNA"/>
</dbReference>
<dbReference type="Proteomes" id="UP000021369">
    <property type="component" value="Unassembled WGS sequence"/>
</dbReference>
<dbReference type="CDD" id="cd03801">
    <property type="entry name" value="GT4_PimA-like"/>
    <property type="match status" value="1"/>
</dbReference>
<evidence type="ECO:0000313" key="3">
    <source>
        <dbReference type="Proteomes" id="UP000021369"/>
    </source>
</evidence>
<sequence length="387" mass="44457">MKLVFIHDGPLFYDKDGNYYEFAYHELYERYSYLADEITFMIRTKPVEGKTFTLVPPQIKVISVPNFKSPKTILKNKPKAEKIVEKCVRENDYFVLRTQSSIAQLAVKYIKKYNKPYIVESVGCSWDSYWNHGLLGKAVAPYMYWKTRSIIGDAKYVYYVTGQFLQRRYPTKGKTVSCSNVVIDEPQKATLEKRLEKLKSFDAKKKLVLGTAAALDTRYKGQEYVIRAIKPLTDMGYDVEYRLAGGYNGAKHDYFLRDLAKELGVLDKVKFVGNLSADKMPEYYDSLDLYVQPSKQEGLPRAVIEAMSRGCPVIGTSIAGIPELIPKVCLFRKGSTDEVVKAVQRVLGTDLEKLAKKNFAKSCEFSREKLIRKREKFYDGFLAEYKK</sequence>
<dbReference type="PANTHER" id="PTHR12526:SF630">
    <property type="entry name" value="GLYCOSYLTRANSFERASE"/>
    <property type="match status" value="1"/>
</dbReference>
<accession>A0A011WV34</accession>
<keyword evidence="3" id="KW-1185">Reference proteome</keyword>
<organism evidence="2 3">
    <name type="scientific">Ruminococcus albus SY3</name>
    <dbReference type="NCBI Taxonomy" id="1341156"/>
    <lineage>
        <taxon>Bacteria</taxon>
        <taxon>Bacillati</taxon>
        <taxon>Bacillota</taxon>
        <taxon>Clostridia</taxon>
        <taxon>Eubacteriales</taxon>
        <taxon>Oscillospiraceae</taxon>
        <taxon>Ruminococcus</taxon>
    </lineage>
</organism>
<dbReference type="Pfam" id="PF00534">
    <property type="entry name" value="Glycos_transf_1"/>
    <property type="match status" value="1"/>
</dbReference>